<keyword evidence="3 8" id="KW-0349">Heme</keyword>
<sequence length="530" mass="59761">MAIVSLAAISVGFAILSILYAVDWHSKRKHARPLPPGPKGVPILGNVNDMPKPGILECHHWLKHKDIYGPISSVTVLGQTFVIINDPEIAFELLRDRAAIHSSRPSQVFSGEMVGWRHATAMAPYAAEWKIQRKDITKIASTNVSLSVFDRVQETEAAHFLLNLLDSPDKLFDHIRKEAGSVILKITYGYTTVAKGNDPFVDLAGKTMEQFADATVPGRWSVDIFPFLRYLPEWLPGMGFKDTARRMAAQLNQCTNQPYEFVKKQMAEKRHSPSFLSQCIESIGDDAEMEFVHKWAALALYLGGADTTVSSIMTFFLAMTVFPDVQKKAQEELDRVVGGSRLPAGKDRESLPYIYAVMKETHRWHLVLPMCLPHFSTEEDTCRGYGIPKGSILLPNNWHFTHDPEVYPDPMVFRPERFLETPAHKSEPDPRNFVFGYGRRICPGRHVADNALFITIAQVLAVFNVTKPVDENGRVEEPEVVFEPGAISHPVPYRCVIKPRSEAHEQLIKASEQSYPWEESDAKELESIKW</sequence>
<evidence type="ECO:0000256" key="8">
    <source>
        <dbReference type="RuleBase" id="RU000461"/>
    </source>
</evidence>
<dbReference type="PANTHER" id="PTHR46300">
    <property type="entry name" value="P450, PUTATIVE (EUROFUNG)-RELATED-RELATED"/>
    <property type="match status" value="1"/>
</dbReference>
<dbReference type="Proteomes" id="UP001578633">
    <property type="component" value="Chromosome 3"/>
</dbReference>
<evidence type="ECO:0000256" key="4">
    <source>
        <dbReference type="ARBA" id="ARBA00022723"/>
    </source>
</evidence>
<evidence type="ECO:0000256" key="5">
    <source>
        <dbReference type="ARBA" id="ARBA00023002"/>
    </source>
</evidence>
<dbReference type="CDD" id="cd11065">
    <property type="entry name" value="CYP64-like"/>
    <property type="match status" value="1"/>
</dbReference>
<comment type="similarity">
    <text evidence="2 8">Belongs to the cytochrome P450 family.</text>
</comment>
<dbReference type="InterPro" id="IPR001128">
    <property type="entry name" value="Cyt_P450"/>
</dbReference>
<dbReference type="GeneID" id="96084244"/>
<keyword evidence="6 8" id="KW-0408">Iron</keyword>
<evidence type="ECO:0000313" key="9">
    <source>
        <dbReference type="EMBL" id="KAL1797316.1"/>
    </source>
</evidence>
<comment type="caution">
    <text evidence="9">The sequence shown here is derived from an EMBL/GenBank/DDBJ whole genome shotgun (WGS) entry which is preliminary data.</text>
</comment>
<proteinExistence type="inferred from homology"/>
<evidence type="ECO:0000313" key="10">
    <source>
        <dbReference type="Proteomes" id="UP001578633"/>
    </source>
</evidence>
<dbReference type="PRINTS" id="PR00463">
    <property type="entry name" value="EP450I"/>
</dbReference>
<dbReference type="InterPro" id="IPR017972">
    <property type="entry name" value="Cyt_P450_CS"/>
</dbReference>
<dbReference type="InterPro" id="IPR036396">
    <property type="entry name" value="Cyt_P450_sf"/>
</dbReference>
<evidence type="ECO:0000256" key="1">
    <source>
        <dbReference type="ARBA" id="ARBA00001971"/>
    </source>
</evidence>
<dbReference type="Pfam" id="PF00067">
    <property type="entry name" value="p450"/>
    <property type="match status" value="1"/>
</dbReference>
<dbReference type="SUPFAM" id="SSF48264">
    <property type="entry name" value="Cytochrome P450"/>
    <property type="match status" value="1"/>
</dbReference>
<reference evidence="9 10" key="1">
    <citation type="submission" date="2024-09" db="EMBL/GenBank/DDBJ databases">
        <title>T2T genomes of carrot and Alternaria dauci and their utility for understanding host-pathogen interaction during carrot leaf blight disease.</title>
        <authorList>
            <person name="Liu W."/>
            <person name="Xu S."/>
            <person name="Ou C."/>
            <person name="Liu X."/>
            <person name="Zhuang F."/>
            <person name="Deng X.W."/>
        </authorList>
    </citation>
    <scope>NUCLEOTIDE SEQUENCE [LARGE SCALE GENOMIC DNA]</scope>
    <source>
        <strain evidence="9 10">A2016</strain>
    </source>
</reference>
<dbReference type="Gene3D" id="1.10.630.10">
    <property type="entry name" value="Cytochrome P450"/>
    <property type="match status" value="1"/>
</dbReference>
<keyword evidence="10" id="KW-1185">Reference proteome</keyword>
<evidence type="ECO:0000256" key="7">
    <source>
        <dbReference type="ARBA" id="ARBA00023033"/>
    </source>
</evidence>
<comment type="cofactor">
    <cofactor evidence="1">
        <name>heme</name>
        <dbReference type="ChEBI" id="CHEBI:30413"/>
    </cofactor>
</comment>
<dbReference type="PANTHER" id="PTHR46300:SF7">
    <property type="entry name" value="P450, PUTATIVE (EUROFUNG)-RELATED"/>
    <property type="match status" value="1"/>
</dbReference>
<dbReference type="InterPro" id="IPR002401">
    <property type="entry name" value="Cyt_P450_E_grp-I"/>
</dbReference>
<keyword evidence="4 8" id="KW-0479">Metal-binding</keyword>
<dbReference type="EMBL" id="JBHGVX010000003">
    <property type="protein sequence ID" value="KAL1797316.1"/>
    <property type="molecule type" value="Genomic_DNA"/>
</dbReference>
<name>A0ABR3UP73_9PLEO</name>
<dbReference type="PROSITE" id="PS00086">
    <property type="entry name" value="CYTOCHROME_P450"/>
    <property type="match status" value="1"/>
</dbReference>
<dbReference type="RefSeq" id="XP_069307900.1">
    <property type="nucleotide sequence ID" value="XM_069450070.1"/>
</dbReference>
<gene>
    <name evidence="9" type="ORF">ACET3X_003922</name>
</gene>
<evidence type="ECO:0000256" key="6">
    <source>
        <dbReference type="ARBA" id="ARBA00023004"/>
    </source>
</evidence>
<evidence type="ECO:0000256" key="3">
    <source>
        <dbReference type="ARBA" id="ARBA00022617"/>
    </source>
</evidence>
<dbReference type="InterPro" id="IPR050364">
    <property type="entry name" value="Cytochrome_P450_fung"/>
</dbReference>
<evidence type="ECO:0008006" key="11">
    <source>
        <dbReference type="Google" id="ProtNLM"/>
    </source>
</evidence>
<keyword evidence="7 8" id="KW-0503">Monooxygenase</keyword>
<organism evidence="9 10">
    <name type="scientific">Alternaria dauci</name>
    <dbReference type="NCBI Taxonomy" id="48095"/>
    <lineage>
        <taxon>Eukaryota</taxon>
        <taxon>Fungi</taxon>
        <taxon>Dikarya</taxon>
        <taxon>Ascomycota</taxon>
        <taxon>Pezizomycotina</taxon>
        <taxon>Dothideomycetes</taxon>
        <taxon>Pleosporomycetidae</taxon>
        <taxon>Pleosporales</taxon>
        <taxon>Pleosporineae</taxon>
        <taxon>Pleosporaceae</taxon>
        <taxon>Alternaria</taxon>
        <taxon>Alternaria sect. Porri</taxon>
    </lineage>
</organism>
<evidence type="ECO:0000256" key="2">
    <source>
        <dbReference type="ARBA" id="ARBA00010617"/>
    </source>
</evidence>
<accession>A0ABR3UP73</accession>
<keyword evidence="5 8" id="KW-0560">Oxidoreductase</keyword>
<protein>
    <recommendedName>
        <fullName evidence="11">O-methylsterigmatocystin oxidoreductase</fullName>
    </recommendedName>
</protein>